<accession>A0A4Y7L0Z5</accession>
<evidence type="ECO:0000259" key="7">
    <source>
        <dbReference type="Pfam" id="PF03168"/>
    </source>
</evidence>
<keyword evidence="9" id="KW-1185">Reference proteome</keyword>
<proteinExistence type="predicted"/>
<name>A0A4Y7L0Z5_PAPSO</name>
<keyword evidence="3 6" id="KW-1133">Transmembrane helix</keyword>
<feature type="region of interest" description="Disordered" evidence="5">
    <location>
        <begin position="1"/>
        <end position="24"/>
    </location>
</feature>
<evidence type="ECO:0000256" key="3">
    <source>
        <dbReference type="ARBA" id="ARBA00022989"/>
    </source>
</evidence>
<dbReference type="PANTHER" id="PTHR31234:SF65">
    <property type="entry name" value="LATE EMBRYOGENESIS ABUNDANT PROTEIN, LEA_2 SUBGROUP"/>
    <property type="match status" value="1"/>
</dbReference>
<dbReference type="GO" id="GO:0016020">
    <property type="term" value="C:membrane"/>
    <property type="evidence" value="ECO:0007669"/>
    <property type="project" value="UniProtKB-SubCell"/>
</dbReference>
<keyword evidence="4 6" id="KW-0472">Membrane</keyword>
<evidence type="ECO:0000256" key="4">
    <source>
        <dbReference type="ARBA" id="ARBA00023136"/>
    </source>
</evidence>
<feature type="domain" description="Late embryogenesis abundant protein LEA-2 subgroup" evidence="7">
    <location>
        <begin position="96"/>
        <end position="188"/>
    </location>
</feature>
<dbReference type="Gramene" id="RZC78021">
    <property type="protein sequence ID" value="RZC78021"/>
    <property type="gene ID" value="C5167_002741"/>
</dbReference>
<dbReference type="EMBL" id="CM010723">
    <property type="protein sequence ID" value="RZC78021.1"/>
    <property type="molecule type" value="Genomic_DNA"/>
</dbReference>
<dbReference type="SUPFAM" id="SSF117070">
    <property type="entry name" value="LEA14-like"/>
    <property type="match status" value="1"/>
</dbReference>
<gene>
    <name evidence="8" type="ORF">C5167_002741</name>
</gene>
<dbReference type="Pfam" id="PF03168">
    <property type="entry name" value="LEA_2"/>
    <property type="match status" value="1"/>
</dbReference>
<dbReference type="AlphaFoldDB" id="A0A4Y7L0Z5"/>
<keyword evidence="2 6" id="KW-0812">Transmembrane</keyword>
<protein>
    <recommendedName>
        <fullName evidence="7">Late embryogenesis abundant protein LEA-2 subgroup domain-containing protein</fullName>
    </recommendedName>
</protein>
<feature type="transmembrane region" description="Helical" evidence="6">
    <location>
        <begin position="31"/>
        <end position="58"/>
    </location>
</feature>
<dbReference type="GO" id="GO:0098542">
    <property type="term" value="P:defense response to other organism"/>
    <property type="evidence" value="ECO:0007669"/>
    <property type="project" value="InterPro"/>
</dbReference>
<evidence type="ECO:0000313" key="9">
    <source>
        <dbReference type="Proteomes" id="UP000316621"/>
    </source>
</evidence>
<evidence type="ECO:0000256" key="1">
    <source>
        <dbReference type="ARBA" id="ARBA00004167"/>
    </source>
</evidence>
<dbReference type="InterPro" id="IPR004864">
    <property type="entry name" value="LEA_2"/>
</dbReference>
<reference evidence="8 9" key="1">
    <citation type="journal article" date="2018" name="Science">
        <title>The opium poppy genome and morphinan production.</title>
        <authorList>
            <person name="Guo L."/>
            <person name="Winzer T."/>
            <person name="Yang X."/>
            <person name="Li Y."/>
            <person name="Ning Z."/>
            <person name="He Z."/>
            <person name="Teodor R."/>
            <person name="Lu Y."/>
            <person name="Bowser T.A."/>
            <person name="Graham I.A."/>
            <person name="Ye K."/>
        </authorList>
    </citation>
    <scope>NUCLEOTIDE SEQUENCE [LARGE SCALE GENOMIC DNA]</scope>
    <source>
        <strain evidence="9">cv. HN1</strain>
        <tissue evidence="8">Leaves</tissue>
    </source>
</reference>
<organism evidence="8 9">
    <name type="scientific">Papaver somniferum</name>
    <name type="common">Opium poppy</name>
    <dbReference type="NCBI Taxonomy" id="3469"/>
    <lineage>
        <taxon>Eukaryota</taxon>
        <taxon>Viridiplantae</taxon>
        <taxon>Streptophyta</taxon>
        <taxon>Embryophyta</taxon>
        <taxon>Tracheophyta</taxon>
        <taxon>Spermatophyta</taxon>
        <taxon>Magnoliopsida</taxon>
        <taxon>Ranunculales</taxon>
        <taxon>Papaveraceae</taxon>
        <taxon>Papaveroideae</taxon>
        <taxon>Papaver</taxon>
    </lineage>
</organism>
<dbReference type="InterPro" id="IPR044839">
    <property type="entry name" value="NDR1-like"/>
</dbReference>
<evidence type="ECO:0000256" key="6">
    <source>
        <dbReference type="SAM" id="Phobius"/>
    </source>
</evidence>
<comment type="subcellular location">
    <subcellularLocation>
        <location evidence="1">Membrane</location>
        <topology evidence="1">Single-pass membrane protein</topology>
    </subcellularLocation>
</comment>
<dbReference type="Proteomes" id="UP000316621">
    <property type="component" value="Chromosome 9"/>
</dbReference>
<evidence type="ECO:0000313" key="8">
    <source>
        <dbReference type="EMBL" id="RZC78021.1"/>
    </source>
</evidence>
<dbReference type="Gene3D" id="2.60.40.1820">
    <property type="match status" value="1"/>
</dbReference>
<evidence type="ECO:0000256" key="5">
    <source>
        <dbReference type="SAM" id="MobiDB-lite"/>
    </source>
</evidence>
<dbReference type="OMA" id="READIGY"/>
<evidence type="ECO:0000256" key="2">
    <source>
        <dbReference type="ARBA" id="ARBA00022692"/>
    </source>
</evidence>
<sequence length="217" mass="24091">MDIEKSHDPILQQQTQKQHQHQNRSKKRRSCCCIASIAILAFLLTLIIIILILAFTVFKPKDPKTELVSAKIEGVEPRVSFPAIKIELNITVSIELLVRNPNHASFRHGLGKSSVFYKDIQVGDVDVYPGVIPSRGSETIDSKLTLEADKFGSDLSGLISDVMAGEITIQTKTTIPGRVKFLGFIKKHAVATSDCQITIGITDLKVRQQQCRNKTKL</sequence>
<dbReference type="PANTHER" id="PTHR31234">
    <property type="entry name" value="LATE EMBRYOGENESIS ABUNDANT (LEA) HYDROXYPROLINE-RICH GLYCOPROTEIN FAMILY"/>
    <property type="match status" value="1"/>
</dbReference>